<protein>
    <submittedName>
        <fullName evidence="3">Methylesterase 17-like</fullName>
    </submittedName>
</protein>
<dbReference type="InterPro" id="IPR000073">
    <property type="entry name" value="AB_hydrolase_1"/>
</dbReference>
<gene>
    <name evidence="3" type="ORF">D8674_031865</name>
</gene>
<dbReference type="AlphaFoldDB" id="A0A5N5F0B5"/>
<dbReference type="Pfam" id="PF00561">
    <property type="entry name" value="Abhydrolase_1"/>
    <property type="match status" value="1"/>
</dbReference>
<dbReference type="GO" id="GO:0080031">
    <property type="term" value="F:methyl salicylate esterase activity"/>
    <property type="evidence" value="ECO:0007669"/>
    <property type="project" value="TreeGrafter"/>
</dbReference>
<dbReference type="Proteomes" id="UP000327157">
    <property type="component" value="Chromosome 7"/>
</dbReference>
<dbReference type="GO" id="GO:0009696">
    <property type="term" value="P:salicylic acid metabolic process"/>
    <property type="evidence" value="ECO:0007669"/>
    <property type="project" value="TreeGrafter"/>
</dbReference>
<keyword evidence="1" id="KW-0378">Hydrolase</keyword>
<comment type="caution">
    <text evidence="3">The sequence shown here is derived from an EMBL/GenBank/DDBJ whole genome shotgun (WGS) entry which is preliminary data.</text>
</comment>
<dbReference type="Gene3D" id="3.40.50.1820">
    <property type="entry name" value="alpha/beta hydrolase"/>
    <property type="match status" value="1"/>
</dbReference>
<evidence type="ECO:0000259" key="2">
    <source>
        <dbReference type="Pfam" id="PF00561"/>
    </source>
</evidence>
<name>A0A5N5F0B5_9ROSA</name>
<feature type="domain" description="AB hydrolase-1" evidence="2">
    <location>
        <begin position="72"/>
        <end position="299"/>
    </location>
</feature>
<organism evidence="3 4">
    <name type="scientific">Pyrus ussuriensis x Pyrus communis</name>
    <dbReference type="NCBI Taxonomy" id="2448454"/>
    <lineage>
        <taxon>Eukaryota</taxon>
        <taxon>Viridiplantae</taxon>
        <taxon>Streptophyta</taxon>
        <taxon>Embryophyta</taxon>
        <taxon>Tracheophyta</taxon>
        <taxon>Spermatophyta</taxon>
        <taxon>Magnoliopsida</taxon>
        <taxon>eudicotyledons</taxon>
        <taxon>Gunneridae</taxon>
        <taxon>Pentapetalae</taxon>
        <taxon>rosids</taxon>
        <taxon>fabids</taxon>
        <taxon>Rosales</taxon>
        <taxon>Rosaceae</taxon>
        <taxon>Amygdaloideae</taxon>
        <taxon>Maleae</taxon>
        <taxon>Pyrus</taxon>
    </lineage>
</organism>
<reference evidence="3 4" key="1">
    <citation type="submission" date="2019-09" db="EMBL/GenBank/DDBJ databases">
        <authorList>
            <person name="Ou C."/>
        </authorList>
    </citation>
    <scope>NUCLEOTIDE SEQUENCE [LARGE SCALE GENOMIC DNA]</scope>
    <source>
        <strain evidence="3">S2</strain>
        <tissue evidence="3">Leaf</tissue>
    </source>
</reference>
<dbReference type="PANTHER" id="PTHR10992">
    <property type="entry name" value="METHYLESTERASE FAMILY MEMBER"/>
    <property type="match status" value="1"/>
</dbReference>
<evidence type="ECO:0000256" key="1">
    <source>
        <dbReference type="ARBA" id="ARBA00022801"/>
    </source>
</evidence>
<dbReference type="FunFam" id="3.40.50.1820:FF:000025">
    <property type="entry name" value="putative methylesterase 11, chloroplastic"/>
    <property type="match status" value="1"/>
</dbReference>
<dbReference type="InterPro" id="IPR029058">
    <property type="entry name" value="AB_hydrolase_fold"/>
</dbReference>
<dbReference type="GO" id="GO:0080032">
    <property type="term" value="F:methyl jasmonate esterase activity"/>
    <property type="evidence" value="ECO:0007669"/>
    <property type="project" value="TreeGrafter"/>
</dbReference>
<dbReference type="GO" id="GO:0080030">
    <property type="term" value="F:methyl indole-3-acetate esterase activity"/>
    <property type="evidence" value="ECO:0007669"/>
    <property type="project" value="TreeGrafter"/>
</dbReference>
<accession>A0A5N5F0B5</accession>
<dbReference type="EMBL" id="SMOL01000781">
    <property type="protein sequence ID" value="KAB2596415.1"/>
    <property type="molecule type" value="Genomic_DNA"/>
</dbReference>
<evidence type="ECO:0000313" key="3">
    <source>
        <dbReference type="EMBL" id="KAB2596415.1"/>
    </source>
</evidence>
<reference evidence="4" key="2">
    <citation type="submission" date="2019-10" db="EMBL/GenBank/DDBJ databases">
        <title>A de novo genome assembly of a pear dwarfing rootstock.</title>
        <authorList>
            <person name="Wang F."/>
            <person name="Wang J."/>
            <person name="Li S."/>
            <person name="Zhang Y."/>
            <person name="Fang M."/>
            <person name="Ma L."/>
            <person name="Zhao Y."/>
            <person name="Jiang S."/>
        </authorList>
    </citation>
    <scope>NUCLEOTIDE SEQUENCE [LARGE SCALE GENOMIC DNA]</scope>
</reference>
<dbReference type="PANTHER" id="PTHR10992:SF1032">
    <property type="entry name" value="METHYLESTERASE 17"/>
    <property type="match status" value="1"/>
</dbReference>
<keyword evidence="4" id="KW-1185">Reference proteome</keyword>
<reference evidence="3 4" key="3">
    <citation type="submission" date="2019-11" db="EMBL/GenBank/DDBJ databases">
        <title>A de novo genome assembly of a pear dwarfing rootstock.</title>
        <authorList>
            <person name="Wang F."/>
            <person name="Wang J."/>
            <person name="Li S."/>
            <person name="Zhang Y."/>
            <person name="Fang M."/>
            <person name="Ma L."/>
            <person name="Zhao Y."/>
            <person name="Jiang S."/>
        </authorList>
    </citation>
    <scope>NUCLEOTIDE SEQUENCE [LARGE SCALE GENOMIC DNA]</scope>
    <source>
        <strain evidence="3">S2</strain>
        <tissue evidence="3">Leaf</tissue>
    </source>
</reference>
<dbReference type="OrthoDB" id="1263307at2759"/>
<evidence type="ECO:0000313" key="4">
    <source>
        <dbReference type="Proteomes" id="UP000327157"/>
    </source>
</evidence>
<dbReference type="SUPFAM" id="SSF53474">
    <property type="entry name" value="alpha/beta-Hydrolases"/>
    <property type="match status" value="1"/>
</dbReference>
<dbReference type="GO" id="GO:0009694">
    <property type="term" value="P:jasmonic acid metabolic process"/>
    <property type="evidence" value="ECO:0007669"/>
    <property type="project" value="TreeGrafter"/>
</dbReference>
<dbReference type="InterPro" id="IPR045889">
    <property type="entry name" value="MES/HNL"/>
</dbReference>
<sequence>MQHTNSCVEVTLHGAKWHATLMSRGALGEKKTKGLWSRGFWEAERMVEEKPEEETMVEKKMELSEVPLKTTHFVLVHGISHGAWCWYKIRCLMENSGYKVSCVDLKSAGIDQSDANSVLSFDDYNKPLLDLLSALPENEQVILVGHSAGGLNVTQATLKFPKKILLAVYVAATMLKHGFSTDQDFKDGVPDLSEFGDVYELGFGLGADKPPTSAIVKKEFQRKISYQLSPQEDSTLAAMLLRPGPLLAITSAHFEEDGVIDQVPRVYVKTLHDHVVKPEQQGSMVKRWPPSELYVLHSDHSPMFSTPFLLFGFLVKAAASFGGLK</sequence>
<proteinExistence type="predicted"/>